<evidence type="ECO:0000256" key="6">
    <source>
        <dbReference type="ARBA" id="ARBA00023239"/>
    </source>
</evidence>
<evidence type="ECO:0000313" key="12">
    <source>
        <dbReference type="EMBL" id="KAA6185983.1"/>
    </source>
</evidence>
<evidence type="ECO:0000256" key="7">
    <source>
        <dbReference type="ARBA" id="ARBA00023244"/>
    </source>
</evidence>
<dbReference type="Gene3D" id="3.40.50.1400">
    <property type="match status" value="2"/>
</dbReference>
<organism evidence="12 13">
    <name type="scientific">Thiohalocapsa marina</name>
    <dbReference type="NCBI Taxonomy" id="424902"/>
    <lineage>
        <taxon>Bacteria</taxon>
        <taxon>Pseudomonadati</taxon>
        <taxon>Pseudomonadota</taxon>
        <taxon>Gammaproteobacteria</taxon>
        <taxon>Chromatiales</taxon>
        <taxon>Chromatiaceae</taxon>
        <taxon>Thiohalocapsa</taxon>
    </lineage>
</organism>
<evidence type="ECO:0000256" key="8">
    <source>
        <dbReference type="ARBA" id="ARBA00024536"/>
    </source>
</evidence>
<dbReference type="UniPathway" id="UPA00252">
    <property type="reaction ID" value="UER00325"/>
</dbReference>
<accession>A0A5M8FM42</accession>
<dbReference type="CDD" id="cd00419">
    <property type="entry name" value="Ferrochelatase_C"/>
    <property type="match status" value="1"/>
</dbReference>
<keyword evidence="4 9" id="KW-0408">Iron</keyword>
<gene>
    <name evidence="9" type="primary">hemH</name>
    <name evidence="12" type="ORF">F2Q65_06335</name>
</gene>
<dbReference type="AlphaFoldDB" id="A0A5M8FM42"/>
<keyword evidence="2 9" id="KW-0963">Cytoplasm</keyword>
<keyword evidence="13" id="KW-1185">Reference proteome</keyword>
<dbReference type="GO" id="GO:0004325">
    <property type="term" value="F:ferrochelatase activity"/>
    <property type="evidence" value="ECO:0007669"/>
    <property type="project" value="UniProtKB-UniRule"/>
</dbReference>
<comment type="pathway">
    <text evidence="9">Porphyrin-containing compound metabolism; protoheme biosynthesis; protoheme from protoporphyrin-IX: step 1/1.</text>
</comment>
<dbReference type="GO" id="GO:0005737">
    <property type="term" value="C:cytoplasm"/>
    <property type="evidence" value="ECO:0007669"/>
    <property type="project" value="UniProtKB-SubCell"/>
</dbReference>
<dbReference type="InterPro" id="IPR033644">
    <property type="entry name" value="Ferrochelatase_C"/>
</dbReference>
<dbReference type="OrthoDB" id="9809741at2"/>
<dbReference type="InterPro" id="IPR001015">
    <property type="entry name" value="Ferrochelatase"/>
</dbReference>
<dbReference type="EC" id="4.98.1.1" evidence="9"/>
<keyword evidence="7 9" id="KW-0627">Porphyrin biosynthesis</keyword>
<comment type="catalytic activity">
    <reaction evidence="8">
        <text>Fe-coproporphyrin III + 2 H(+) = coproporphyrin III + Fe(2+)</text>
        <dbReference type="Rhea" id="RHEA:49572"/>
        <dbReference type="ChEBI" id="CHEBI:15378"/>
        <dbReference type="ChEBI" id="CHEBI:29033"/>
        <dbReference type="ChEBI" id="CHEBI:68438"/>
        <dbReference type="ChEBI" id="CHEBI:131725"/>
        <dbReference type="EC" id="4.99.1.9"/>
    </reaction>
    <physiologicalReaction direction="right-to-left" evidence="8">
        <dbReference type="Rhea" id="RHEA:49574"/>
    </physiologicalReaction>
</comment>
<proteinExistence type="inferred from homology"/>
<evidence type="ECO:0000256" key="2">
    <source>
        <dbReference type="ARBA" id="ARBA00022490"/>
    </source>
</evidence>
<evidence type="ECO:0000313" key="13">
    <source>
        <dbReference type="Proteomes" id="UP000322981"/>
    </source>
</evidence>
<dbReference type="PANTHER" id="PTHR11108">
    <property type="entry name" value="FERROCHELATASE"/>
    <property type="match status" value="1"/>
</dbReference>
<dbReference type="Pfam" id="PF00762">
    <property type="entry name" value="Ferrochelatase"/>
    <property type="match status" value="1"/>
</dbReference>
<dbReference type="CDD" id="cd03411">
    <property type="entry name" value="Ferrochelatase_N"/>
    <property type="match status" value="1"/>
</dbReference>
<evidence type="ECO:0000256" key="1">
    <source>
        <dbReference type="ARBA" id="ARBA00007718"/>
    </source>
</evidence>
<evidence type="ECO:0000256" key="3">
    <source>
        <dbReference type="ARBA" id="ARBA00022723"/>
    </source>
</evidence>
<feature type="binding site" evidence="9">
    <location>
        <position position="291"/>
    </location>
    <ligand>
        <name>Fe(2+)</name>
        <dbReference type="ChEBI" id="CHEBI:29033"/>
    </ligand>
</feature>
<comment type="catalytic activity">
    <reaction evidence="9">
        <text>heme b + 2 H(+) = protoporphyrin IX + Fe(2+)</text>
        <dbReference type="Rhea" id="RHEA:22584"/>
        <dbReference type="ChEBI" id="CHEBI:15378"/>
        <dbReference type="ChEBI" id="CHEBI:29033"/>
        <dbReference type="ChEBI" id="CHEBI:57306"/>
        <dbReference type="ChEBI" id="CHEBI:60344"/>
        <dbReference type="EC" id="4.98.1.1"/>
    </reaction>
</comment>
<dbReference type="GO" id="GO:0046872">
    <property type="term" value="F:metal ion binding"/>
    <property type="evidence" value="ECO:0007669"/>
    <property type="project" value="UniProtKB-KW"/>
</dbReference>
<comment type="function">
    <text evidence="9">Catalyzes the ferrous insertion into protoporphyrin IX.</text>
</comment>
<feature type="binding site" evidence="9">
    <location>
        <position position="210"/>
    </location>
    <ligand>
        <name>Fe(2+)</name>
        <dbReference type="ChEBI" id="CHEBI:29033"/>
    </ligand>
</feature>
<dbReference type="Proteomes" id="UP000322981">
    <property type="component" value="Unassembled WGS sequence"/>
</dbReference>
<dbReference type="GO" id="GO:0006783">
    <property type="term" value="P:heme biosynthetic process"/>
    <property type="evidence" value="ECO:0007669"/>
    <property type="project" value="UniProtKB-UniRule"/>
</dbReference>
<feature type="compositionally biased region" description="Low complexity" evidence="11">
    <location>
        <begin position="343"/>
        <end position="356"/>
    </location>
</feature>
<dbReference type="InterPro" id="IPR033659">
    <property type="entry name" value="Ferrochelatase_N"/>
</dbReference>
<keyword evidence="5 9" id="KW-0350">Heme biosynthesis</keyword>
<dbReference type="PANTHER" id="PTHR11108:SF1">
    <property type="entry name" value="FERROCHELATASE, MITOCHONDRIAL"/>
    <property type="match status" value="1"/>
</dbReference>
<evidence type="ECO:0000256" key="4">
    <source>
        <dbReference type="ARBA" id="ARBA00023004"/>
    </source>
</evidence>
<dbReference type="HAMAP" id="MF_00323">
    <property type="entry name" value="Ferrochelatase"/>
    <property type="match status" value="1"/>
</dbReference>
<evidence type="ECO:0000256" key="5">
    <source>
        <dbReference type="ARBA" id="ARBA00023133"/>
    </source>
</evidence>
<dbReference type="RefSeq" id="WP_150091563.1">
    <property type="nucleotide sequence ID" value="NZ_JBFUOH010000134.1"/>
</dbReference>
<feature type="region of interest" description="Disordered" evidence="11">
    <location>
        <begin position="343"/>
        <end position="363"/>
    </location>
</feature>
<keyword evidence="3 9" id="KW-0479">Metal-binding</keyword>
<dbReference type="EMBL" id="VWXX01000006">
    <property type="protein sequence ID" value="KAA6185983.1"/>
    <property type="molecule type" value="Genomic_DNA"/>
</dbReference>
<dbReference type="SUPFAM" id="SSF53800">
    <property type="entry name" value="Chelatase"/>
    <property type="match status" value="1"/>
</dbReference>
<evidence type="ECO:0000256" key="9">
    <source>
        <dbReference type="HAMAP-Rule" id="MF_00323"/>
    </source>
</evidence>
<comment type="caution">
    <text evidence="12">The sequence shown here is derived from an EMBL/GenBank/DDBJ whole genome shotgun (WGS) entry which is preliminary data.</text>
</comment>
<dbReference type="NCBIfam" id="TIGR00109">
    <property type="entry name" value="hemH"/>
    <property type="match status" value="1"/>
</dbReference>
<comment type="subcellular location">
    <subcellularLocation>
        <location evidence="9">Cytoplasm</location>
    </subcellularLocation>
</comment>
<comment type="similarity">
    <text evidence="1 9 10">Belongs to the ferrochelatase family.</text>
</comment>
<sequence>MKYKNVPDFEHGTPESLGVLLLNLGTPDAPTPTAVRRYLAEFLQDPRVIELPRPVWWLVLHGVILRVRPSRSARAYQAVWTDRGSPLLDVARKQASGVQERLTQRFGDHVRVELGMRYGNPSVAEALGRLKESNVRRLLVFPLYPQYSGTTTASVFDAVTDELSTWRWLPELRFINQYHDNPAYISAIVASIRAAWAEHGEPERLLFSFHGIPKRYFMAGDPYHCHCHKTARMVVSELGLEEDRWLVSFQSRVGRDEWLQPYTDETLKLWGSDGVKSVHVIAPGFSADCLETLEEIDVENRGYFLESGGQEYHYIPCLNDDPAHLDMMVGLVEQHSLGWPETAAQTTTQTTAETTAGPIAAQA</sequence>
<evidence type="ECO:0000256" key="10">
    <source>
        <dbReference type="RuleBase" id="RU004185"/>
    </source>
</evidence>
<evidence type="ECO:0000256" key="11">
    <source>
        <dbReference type="SAM" id="MobiDB-lite"/>
    </source>
</evidence>
<name>A0A5M8FM42_9GAMM</name>
<reference evidence="12 13" key="1">
    <citation type="submission" date="2019-09" db="EMBL/GenBank/DDBJ databases">
        <title>Whole-genome sequence of the purple sulfur bacterium Thiohalocapsa marina DSM 19078.</title>
        <authorList>
            <person name="Kyndt J.A."/>
            <person name="Meyer T.E."/>
        </authorList>
    </citation>
    <scope>NUCLEOTIDE SEQUENCE [LARGE SCALE GENOMIC DNA]</scope>
    <source>
        <strain evidence="12 13">DSM 19078</strain>
    </source>
</reference>
<keyword evidence="6 9" id="KW-0456">Lyase</keyword>
<dbReference type="FunFam" id="3.40.50.1400:FF:000002">
    <property type="entry name" value="Ferrochelatase"/>
    <property type="match status" value="1"/>
</dbReference>
<protein>
    <recommendedName>
        <fullName evidence="9">Ferrochelatase</fullName>
        <ecNumber evidence="9">4.98.1.1</ecNumber>
    </recommendedName>
    <alternativeName>
        <fullName evidence="9">Heme synthase</fullName>
    </alternativeName>
    <alternativeName>
        <fullName evidence="9">Protoheme ferro-lyase</fullName>
    </alternativeName>
</protein>